<feature type="region of interest" description="Disordered" evidence="1">
    <location>
        <begin position="77"/>
        <end position="102"/>
    </location>
</feature>
<evidence type="ECO:0000313" key="3">
    <source>
        <dbReference type="Proteomes" id="UP001189429"/>
    </source>
</evidence>
<dbReference type="EMBL" id="CAUYUJ010018877">
    <property type="protein sequence ID" value="CAK0886981.1"/>
    <property type="molecule type" value="Genomic_DNA"/>
</dbReference>
<sequence>MFACCASPPSAKAEVVQTRAALSNDEECTSTGELDSQQIADDERFPRWSPTSSAPCIMEGELPVPCHFGGVADASPTGWAASPGSSPGDEASGGDMTSTKSERLSEQVRTFVKKAQQGLCVFFCDVQSLLLSQCLFRIDRRQAHHTDPADRAV</sequence>
<feature type="compositionally biased region" description="Polar residues" evidence="1">
    <location>
        <begin position="29"/>
        <end position="39"/>
    </location>
</feature>
<comment type="caution">
    <text evidence="2">The sequence shown here is derived from an EMBL/GenBank/DDBJ whole genome shotgun (WGS) entry which is preliminary data.</text>
</comment>
<name>A0ABN9WKA9_9DINO</name>
<gene>
    <name evidence="2" type="ORF">PCOR1329_LOCUS68183</name>
</gene>
<feature type="region of interest" description="Disordered" evidence="1">
    <location>
        <begin position="22"/>
        <end position="52"/>
    </location>
</feature>
<keyword evidence="3" id="KW-1185">Reference proteome</keyword>
<protein>
    <submittedName>
        <fullName evidence="2">Uncharacterized protein</fullName>
    </submittedName>
</protein>
<proteinExistence type="predicted"/>
<evidence type="ECO:0000256" key="1">
    <source>
        <dbReference type="SAM" id="MobiDB-lite"/>
    </source>
</evidence>
<accession>A0ABN9WKA9</accession>
<dbReference type="Proteomes" id="UP001189429">
    <property type="component" value="Unassembled WGS sequence"/>
</dbReference>
<evidence type="ECO:0000313" key="2">
    <source>
        <dbReference type="EMBL" id="CAK0886981.1"/>
    </source>
</evidence>
<organism evidence="2 3">
    <name type="scientific">Prorocentrum cordatum</name>
    <dbReference type="NCBI Taxonomy" id="2364126"/>
    <lineage>
        <taxon>Eukaryota</taxon>
        <taxon>Sar</taxon>
        <taxon>Alveolata</taxon>
        <taxon>Dinophyceae</taxon>
        <taxon>Prorocentrales</taxon>
        <taxon>Prorocentraceae</taxon>
        <taxon>Prorocentrum</taxon>
    </lineage>
</organism>
<reference evidence="2" key="1">
    <citation type="submission" date="2023-10" db="EMBL/GenBank/DDBJ databases">
        <authorList>
            <person name="Chen Y."/>
            <person name="Shah S."/>
            <person name="Dougan E. K."/>
            <person name="Thang M."/>
            <person name="Chan C."/>
        </authorList>
    </citation>
    <scope>NUCLEOTIDE SEQUENCE [LARGE SCALE GENOMIC DNA]</scope>
</reference>